<dbReference type="InterPro" id="IPR050307">
    <property type="entry name" value="Sterol_Desaturase_Related"/>
</dbReference>
<dbReference type="Proteomes" id="UP001215827">
    <property type="component" value="Chromosome"/>
</dbReference>
<dbReference type="RefSeq" id="WP_278015383.1">
    <property type="nucleotide sequence ID" value="NZ_CP121106.1"/>
</dbReference>
<dbReference type="PANTHER" id="PTHR11863">
    <property type="entry name" value="STEROL DESATURASE"/>
    <property type="match status" value="1"/>
</dbReference>
<evidence type="ECO:0000256" key="3">
    <source>
        <dbReference type="ARBA" id="ARBA00022989"/>
    </source>
</evidence>
<gene>
    <name evidence="7" type="ORF">P7228_11495</name>
</gene>
<dbReference type="EC" id="1.-.-.-" evidence="7"/>
<organism evidence="7 8">
    <name type="scientific">Altererythrobacter arenosus</name>
    <dbReference type="NCBI Taxonomy" id="3032592"/>
    <lineage>
        <taxon>Bacteria</taxon>
        <taxon>Pseudomonadati</taxon>
        <taxon>Pseudomonadota</taxon>
        <taxon>Alphaproteobacteria</taxon>
        <taxon>Sphingomonadales</taxon>
        <taxon>Erythrobacteraceae</taxon>
        <taxon>Altererythrobacter</taxon>
    </lineage>
</organism>
<feature type="transmembrane region" description="Helical" evidence="5">
    <location>
        <begin position="25"/>
        <end position="46"/>
    </location>
</feature>
<dbReference type="InterPro" id="IPR006694">
    <property type="entry name" value="Fatty_acid_hydroxylase"/>
</dbReference>
<comment type="subcellular location">
    <subcellularLocation>
        <location evidence="1">Membrane</location>
    </subcellularLocation>
</comment>
<name>A0ABY8FNM3_9SPHN</name>
<keyword evidence="2 5" id="KW-0812">Transmembrane</keyword>
<sequence>MSLPENLPLFDKIAEHMLDVMYFDLFRYIVTASVMFAIIVIFKGWAERRRIQERRAKREDYLREISSSIRTVFFFGITTLSTLFLREAGIIRFHFDSFPIAIMLLQAVAMILAHDTYFYWMHRALHTRALYQATHLHHHKSRTPTPWTAYSFSVWEAIAEAAFVPLYLLATSLLGVAYIGMAILVFIWFQIIRNVMGHAGVEVMPAGWVDNKWVGWINTTTHHDLHHSTFNHNFGLYFTWWDRWMGTEHPQYKERFRAVAKPLVVSPRLAEKLSVVMMAGLASTVTLSGGLASMVA</sequence>
<dbReference type="Pfam" id="PF04116">
    <property type="entry name" value="FA_hydroxylase"/>
    <property type="match status" value="1"/>
</dbReference>
<evidence type="ECO:0000256" key="4">
    <source>
        <dbReference type="ARBA" id="ARBA00023136"/>
    </source>
</evidence>
<evidence type="ECO:0000256" key="2">
    <source>
        <dbReference type="ARBA" id="ARBA00022692"/>
    </source>
</evidence>
<evidence type="ECO:0000259" key="6">
    <source>
        <dbReference type="Pfam" id="PF04116"/>
    </source>
</evidence>
<accession>A0ABY8FNM3</accession>
<dbReference type="EMBL" id="CP121106">
    <property type="protein sequence ID" value="WFL76618.1"/>
    <property type="molecule type" value="Genomic_DNA"/>
</dbReference>
<feature type="transmembrane region" description="Helical" evidence="5">
    <location>
        <begin position="97"/>
        <end position="120"/>
    </location>
</feature>
<dbReference type="GO" id="GO:0016491">
    <property type="term" value="F:oxidoreductase activity"/>
    <property type="evidence" value="ECO:0007669"/>
    <property type="project" value="UniProtKB-KW"/>
</dbReference>
<feature type="transmembrane region" description="Helical" evidence="5">
    <location>
        <begin position="166"/>
        <end position="189"/>
    </location>
</feature>
<reference evidence="7 8" key="1">
    <citation type="submission" date="2023-03" db="EMBL/GenBank/DDBJ databases">
        <title>Altererythrobacter sp. CAU 1644 isolated from sand.</title>
        <authorList>
            <person name="Kim W."/>
        </authorList>
    </citation>
    <scope>NUCLEOTIDE SEQUENCE [LARGE SCALE GENOMIC DNA]</scope>
    <source>
        <strain evidence="7 8">CAU 1644</strain>
    </source>
</reference>
<proteinExistence type="predicted"/>
<evidence type="ECO:0000313" key="7">
    <source>
        <dbReference type="EMBL" id="WFL76618.1"/>
    </source>
</evidence>
<keyword evidence="7" id="KW-0560">Oxidoreductase</keyword>
<feature type="transmembrane region" description="Helical" evidence="5">
    <location>
        <begin position="67"/>
        <end position="85"/>
    </location>
</feature>
<evidence type="ECO:0000256" key="5">
    <source>
        <dbReference type="SAM" id="Phobius"/>
    </source>
</evidence>
<keyword evidence="4 5" id="KW-0472">Membrane</keyword>
<evidence type="ECO:0000256" key="1">
    <source>
        <dbReference type="ARBA" id="ARBA00004370"/>
    </source>
</evidence>
<keyword evidence="8" id="KW-1185">Reference proteome</keyword>
<evidence type="ECO:0000313" key="8">
    <source>
        <dbReference type="Proteomes" id="UP001215827"/>
    </source>
</evidence>
<keyword evidence="3 5" id="KW-1133">Transmembrane helix</keyword>
<feature type="domain" description="Fatty acid hydroxylase" evidence="6">
    <location>
        <begin position="108"/>
        <end position="247"/>
    </location>
</feature>
<protein>
    <submittedName>
        <fullName evidence="7">Sterol desaturase family protein</fullName>
        <ecNumber evidence="7">1.-.-.-</ecNumber>
    </submittedName>
</protein>